<dbReference type="AlphaFoldDB" id="A0A060T564"/>
<gene>
    <name evidence="14" type="ORF">GNLVRS02_ARAD1C09504g</name>
</gene>
<dbReference type="Pfam" id="PF19566">
    <property type="entry name" value="Snx8_BAR_dom"/>
    <property type="match status" value="1"/>
</dbReference>
<keyword evidence="6" id="KW-0813">Transport</keyword>
<sequence length="440" mass="50432">MSISSLPDDWSGTIGGSQDYGSSATIPPMEGSDGAAHNGAVWTPWEAALEYNPTSADTVAVSIVPEKEGLFMFRHVVYAIEGTLPHMQTPVKVVRRYSDFIWLLECLTRIYPFRLLPTLPPKRFAVDGRYLSSDSYFLERRRRGLSRFVNQLIKHPVIRKEKLVQMFLTVDTELSVWRKESSIQIEEEFTNRVISPSFVSGWDQREEDAKWQKIRSGAEVSLDVVAQLCFVVDRIHKRQDAMAQDYMKLSHGFKSLSESASQLYSLDENGSDFGAIKDGILSVSRYSSNAHSLSQDESRSTDADFLEDLKLYREILGSVFELFARYEKFGGNNIDQLEQRIQQTERKIELLTNKPDTRPGEIAKLKAAITRDRKSIDFQTNRDWLIKECMTEELILCQRTQYQIAKSLKSWAGDCTKYSELFKDNWTEMNNDAEHLPTLN</sequence>
<dbReference type="Gene3D" id="3.30.1520.10">
    <property type="entry name" value="Phox-like domain"/>
    <property type="match status" value="1"/>
</dbReference>
<dbReference type="GO" id="GO:0005768">
    <property type="term" value="C:endosome"/>
    <property type="evidence" value="ECO:0007669"/>
    <property type="project" value="TreeGrafter"/>
</dbReference>
<dbReference type="Gene3D" id="1.20.1270.60">
    <property type="entry name" value="Arfaptin homology (AH) domain/BAR domain"/>
    <property type="match status" value="1"/>
</dbReference>
<evidence type="ECO:0000313" key="14">
    <source>
        <dbReference type="EMBL" id="CDP34311.1"/>
    </source>
</evidence>
<evidence type="ECO:0000259" key="13">
    <source>
        <dbReference type="PROSITE" id="PS50195"/>
    </source>
</evidence>
<organism evidence="14">
    <name type="scientific">Blastobotrys adeninivorans</name>
    <name type="common">Yeast</name>
    <name type="synonym">Arxula adeninivorans</name>
    <dbReference type="NCBI Taxonomy" id="409370"/>
    <lineage>
        <taxon>Eukaryota</taxon>
        <taxon>Fungi</taxon>
        <taxon>Dikarya</taxon>
        <taxon>Ascomycota</taxon>
        <taxon>Saccharomycotina</taxon>
        <taxon>Dipodascomycetes</taxon>
        <taxon>Dipodascales</taxon>
        <taxon>Trichomonascaceae</taxon>
        <taxon>Blastobotrys</taxon>
    </lineage>
</organism>
<evidence type="ECO:0000256" key="2">
    <source>
        <dbReference type="ARBA" id="ARBA00004287"/>
    </source>
</evidence>
<dbReference type="GO" id="GO:0016020">
    <property type="term" value="C:membrane"/>
    <property type="evidence" value="ECO:0007669"/>
    <property type="project" value="UniProtKB-SubCell"/>
</dbReference>
<dbReference type="GO" id="GO:0042147">
    <property type="term" value="P:retrograde transport, endosome to Golgi"/>
    <property type="evidence" value="ECO:0007669"/>
    <property type="project" value="InterPro"/>
</dbReference>
<evidence type="ECO:0000256" key="10">
    <source>
        <dbReference type="ARBA" id="ARBA00072009"/>
    </source>
</evidence>
<dbReference type="InterPro" id="IPR027267">
    <property type="entry name" value="AH/BAR_dom_sf"/>
</dbReference>
<evidence type="ECO:0000256" key="1">
    <source>
        <dbReference type="ARBA" id="ARBA00002474"/>
    </source>
</evidence>
<name>A0A060T564_BLAAD</name>
<evidence type="ECO:0000256" key="11">
    <source>
        <dbReference type="SAM" id="Coils"/>
    </source>
</evidence>
<dbReference type="SUPFAM" id="SSF64268">
    <property type="entry name" value="PX domain"/>
    <property type="match status" value="1"/>
</dbReference>
<dbReference type="GO" id="GO:0006623">
    <property type="term" value="P:protein targeting to vacuole"/>
    <property type="evidence" value="ECO:0007669"/>
    <property type="project" value="TreeGrafter"/>
</dbReference>
<evidence type="ECO:0000256" key="6">
    <source>
        <dbReference type="ARBA" id="ARBA00022448"/>
    </source>
</evidence>
<keyword evidence="11" id="KW-0175">Coiled coil</keyword>
<reference evidence="14" key="1">
    <citation type="submission" date="2014-02" db="EMBL/GenBank/DDBJ databases">
        <authorList>
            <person name="Genoscope - CEA"/>
        </authorList>
    </citation>
    <scope>NUCLEOTIDE SEQUENCE</scope>
    <source>
        <strain evidence="14">LS3</strain>
    </source>
</reference>
<dbReference type="GO" id="GO:0032266">
    <property type="term" value="F:phosphatidylinositol-3-phosphate binding"/>
    <property type="evidence" value="ECO:0007669"/>
    <property type="project" value="TreeGrafter"/>
</dbReference>
<dbReference type="SMART" id="SM00312">
    <property type="entry name" value="PX"/>
    <property type="match status" value="1"/>
</dbReference>
<keyword evidence="7" id="KW-0963">Cytoplasm</keyword>
<evidence type="ECO:0000256" key="7">
    <source>
        <dbReference type="ARBA" id="ARBA00022490"/>
    </source>
</evidence>
<dbReference type="InterPro" id="IPR045734">
    <property type="entry name" value="Snx8_BAR_dom"/>
</dbReference>
<proteinExistence type="inferred from homology"/>
<comment type="similarity">
    <text evidence="4">Belongs to the sorting nexin family.</text>
</comment>
<dbReference type="PANTHER" id="PTHR47554:SF1">
    <property type="entry name" value="SORTING NEXIN MVP1"/>
    <property type="match status" value="1"/>
</dbReference>
<keyword evidence="9" id="KW-0472">Membrane</keyword>
<evidence type="ECO:0000256" key="3">
    <source>
        <dbReference type="ARBA" id="ARBA00004496"/>
    </source>
</evidence>
<feature type="coiled-coil region" evidence="11">
    <location>
        <begin position="327"/>
        <end position="354"/>
    </location>
</feature>
<feature type="domain" description="PX" evidence="13">
    <location>
        <begin position="56"/>
        <end position="174"/>
    </location>
</feature>
<keyword evidence="8" id="KW-0653">Protein transport</keyword>
<comment type="subcellular location">
    <subcellularLocation>
        <location evidence="3">Cytoplasm</location>
    </subcellularLocation>
    <subcellularLocation>
        <location evidence="2">Membrane</location>
        <topology evidence="2">Peripheral membrane protein</topology>
        <orientation evidence="2">Cytoplasmic side</orientation>
    </subcellularLocation>
</comment>
<protein>
    <recommendedName>
        <fullName evidence="5">Sorting nexin MVP1</fullName>
    </recommendedName>
    <alternativeName>
        <fullName evidence="10">Sorting nexin mvp1</fullName>
    </alternativeName>
</protein>
<evidence type="ECO:0000256" key="9">
    <source>
        <dbReference type="ARBA" id="ARBA00023136"/>
    </source>
</evidence>
<accession>A0A060T564</accession>
<dbReference type="PROSITE" id="PS50195">
    <property type="entry name" value="PX"/>
    <property type="match status" value="1"/>
</dbReference>
<dbReference type="PhylomeDB" id="A0A060T564"/>
<evidence type="ECO:0000256" key="4">
    <source>
        <dbReference type="ARBA" id="ARBA00010883"/>
    </source>
</evidence>
<dbReference type="InterPro" id="IPR001683">
    <property type="entry name" value="PX_dom"/>
</dbReference>
<evidence type="ECO:0000256" key="5">
    <source>
        <dbReference type="ARBA" id="ARBA00014268"/>
    </source>
</evidence>
<comment type="function">
    <text evidence="1">Required for vacuolar protein sorting.</text>
</comment>
<dbReference type="GO" id="GO:0005829">
    <property type="term" value="C:cytosol"/>
    <property type="evidence" value="ECO:0007669"/>
    <property type="project" value="GOC"/>
</dbReference>
<dbReference type="InterPro" id="IPR036871">
    <property type="entry name" value="PX_dom_sf"/>
</dbReference>
<dbReference type="CDD" id="cd07597">
    <property type="entry name" value="BAR_SNX8"/>
    <property type="match status" value="1"/>
</dbReference>
<dbReference type="InterPro" id="IPR028662">
    <property type="entry name" value="SNX8/Mvp1"/>
</dbReference>
<feature type="region of interest" description="Disordered" evidence="12">
    <location>
        <begin position="1"/>
        <end position="29"/>
    </location>
</feature>
<dbReference type="FunFam" id="3.30.1520.10:FF:000042">
    <property type="entry name" value="Sorting nexin mvp1"/>
    <property type="match status" value="1"/>
</dbReference>
<evidence type="ECO:0000256" key="8">
    <source>
        <dbReference type="ARBA" id="ARBA00022927"/>
    </source>
</evidence>
<dbReference type="EMBL" id="HG937693">
    <property type="protein sequence ID" value="CDP34311.1"/>
    <property type="molecule type" value="Genomic_DNA"/>
</dbReference>
<reference evidence="14" key="2">
    <citation type="submission" date="2014-06" db="EMBL/GenBank/DDBJ databases">
        <title>The complete genome of Blastobotrys (Arxula) adeninivorans LS3 - a yeast of biotechnological interest.</title>
        <authorList>
            <person name="Kunze G."/>
            <person name="Gaillardin C."/>
            <person name="Czernicka M."/>
            <person name="Durrens P."/>
            <person name="Martin T."/>
            <person name="Boer E."/>
            <person name="Gabaldon T."/>
            <person name="Cruz J."/>
            <person name="Talla E."/>
            <person name="Marck C."/>
            <person name="Goffeau A."/>
            <person name="Barbe V."/>
            <person name="Baret P."/>
            <person name="Baronian K."/>
            <person name="Beier S."/>
            <person name="Bleykasten C."/>
            <person name="Bode R."/>
            <person name="Casaregola S."/>
            <person name="Despons L."/>
            <person name="Fairhead C."/>
            <person name="Giersberg M."/>
            <person name="Gierski P."/>
            <person name="Hahnel U."/>
            <person name="Hartmann A."/>
            <person name="Jankowska D."/>
            <person name="Jubin C."/>
            <person name="Jung P."/>
            <person name="Lafontaine I."/>
            <person name="Leh-Louis V."/>
            <person name="Lemaire M."/>
            <person name="Marcet-Houben M."/>
            <person name="Mascher M."/>
            <person name="Morel G."/>
            <person name="Richard G.-F."/>
            <person name="Riechen J."/>
            <person name="Sacerdot C."/>
            <person name="Sarkar A."/>
            <person name="Savel G."/>
            <person name="Schacherer J."/>
            <person name="Sherman D."/>
            <person name="Straub M.-L."/>
            <person name="Stein N."/>
            <person name="Thierry A."/>
            <person name="Trautwein-Schult A."/>
            <person name="Westhof E."/>
            <person name="Worch S."/>
            <person name="Dujon B."/>
            <person name="Souciet J.-L."/>
            <person name="Wincker P."/>
            <person name="Scholz U."/>
            <person name="Neuveglise N."/>
        </authorList>
    </citation>
    <scope>NUCLEOTIDE SEQUENCE</scope>
    <source>
        <strain evidence="14">LS3</strain>
    </source>
</reference>
<evidence type="ECO:0000256" key="12">
    <source>
        <dbReference type="SAM" id="MobiDB-lite"/>
    </source>
</evidence>
<dbReference type="Pfam" id="PF00787">
    <property type="entry name" value="PX"/>
    <property type="match status" value="1"/>
</dbReference>
<dbReference type="PANTHER" id="PTHR47554">
    <property type="entry name" value="SORTING NEXIN MVP1"/>
    <property type="match status" value="1"/>
</dbReference>